<dbReference type="Pfam" id="PF06776">
    <property type="entry name" value="IalB"/>
    <property type="match status" value="1"/>
</dbReference>
<feature type="signal peptide" evidence="1">
    <location>
        <begin position="1"/>
        <end position="25"/>
    </location>
</feature>
<sequence length="180" mass="19415">MKITATLRNSFLTLAVLALAGASFAGSAAAQSVKRIGDYRDWSAYTTTENGDPVCFIASVPTKSEGNYTRRGNAFAIVTLRPADNRDPEVSFIAGYTYEEDSAVEVTLDGSQQFRFFTQDDAAWLPNEPGADAEMIEAMKEGLEMVVKGTSNRGTLTTDTYSLRGFTASYGAMQEACPDA</sequence>
<dbReference type="InterPro" id="IPR038696">
    <property type="entry name" value="IalB_sf"/>
</dbReference>
<dbReference type="RefSeq" id="WP_382420878.1">
    <property type="nucleotide sequence ID" value="NZ_JBHSCW010000001.1"/>
</dbReference>
<dbReference type="EMBL" id="JBHSCW010000001">
    <property type="protein sequence ID" value="MFC4350543.1"/>
    <property type="molecule type" value="Genomic_DNA"/>
</dbReference>
<organism evidence="2 3">
    <name type="scientific">Fodinicurvata halophila</name>
    <dbReference type="NCBI Taxonomy" id="1419723"/>
    <lineage>
        <taxon>Bacteria</taxon>
        <taxon>Pseudomonadati</taxon>
        <taxon>Pseudomonadota</taxon>
        <taxon>Alphaproteobacteria</taxon>
        <taxon>Rhodospirillales</taxon>
        <taxon>Rhodovibrionaceae</taxon>
        <taxon>Fodinicurvata</taxon>
    </lineage>
</organism>
<accession>A0ABV8UGX7</accession>
<comment type="caution">
    <text evidence="2">The sequence shown here is derived from an EMBL/GenBank/DDBJ whole genome shotgun (WGS) entry which is preliminary data.</text>
</comment>
<evidence type="ECO:0000256" key="1">
    <source>
        <dbReference type="SAM" id="SignalP"/>
    </source>
</evidence>
<evidence type="ECO:0000313" key="3">
    <source>
        <dbReference type="Proteomes" id="UP001595799"/>
    </source>
</evidence>
<dbReference type="Proteomes" id="UP001595799">
    <property type="component" value="Unassembled WGS sequence"/>
</dbReference>
<name>A0ABV8UGX7_9PROT</name>
<feature type="chain" id="PRO_5046477670" evidence="1">
    <location>
        <begin position="26"/>
        <end position="180"/>
    </location>
</feature>
<keyword evidence="1" id="KW-0732">Signal</keyword>
<reference evidence="3" key="1">
    <citation type="journal article" date="2019" name="Int. J. Syst. Evol. Microbiol.">
        <title>The Global Catalogue of Microorganisms (GCM) 10K type strain sequencing project: providing services to taxonomists for standard genome sequencing and annotation.</title>
        <authorList>
            <consortium name="The Broad Institute Genomics Platform"/>
            <consortium name="The Broad Institute Genome Sequencing Center for Infectious Disease"/>
            <person name="Wu L."/>
            <person name="Ma J."/>
        </authorList>
    </citation>
    <scope>NUCLEOTIDE SEQUENCE [LARGE SCALE GENOMIC DNA]</scope>
    <source>
        <strain evidence="3">CECT 8472</strain>
    </source>
</reference>
<dbReference type="Gene3D" id="2.60.40.1880">
    <property type="entry name" value="Invasion associated locus B (IalB) protein"/>
    <property type="match status" value="1"/>
</dbReference>
<protein>
    <submittedName>
        <fullName evidence="2">Invasion associated locus B family protein</fullName>
    </submittedName>
</protein>
<gene>
    <name evidence="2" type="ORF">ACFOW6_03175</name>
</gene>
<dbReference type="InterPro" id="IPR010642">
    <property type="entry name" value="Invasion_prot_B"/>
</dbReference>
<proteinExistence type="predicted"/>
<keyword evidence="3" id="KW-1185">Reference proteome</keyword>
<evidence type="ECO:0000313" key="2">
    <source>
        <dbReference type="EMBL" id="MFC4350543.1"/>
    </source>
</evidence>